<evidence type="ECO:0000313" key="2">
    <source>
        <dbReference type="Proteomes" id="UP000825051"/>
    </source>
</evidence>
<dbReference type="SUPFAM" id="SSF48452">
    <property type="entry name" value="TPR-like"/>
    <property type="match status" value="1"/>
</dbReference>
<sequence length="166" mass="18504">MKRLLFVVLALALLGETGCKPKREPTSLERKKAESLLTEANFAETMRDWPRAEKLYAEAGKLTPGDGDLWLQLGTIRRRQDDRNGAKKAYANGLDAYRAAYKKDGKNPTPLIQQVYALALLGRVDEARKTLAQARLKHADNAAVRNFTDAKFDQWLASADFKAAAL</sequence>
<dbReference type="AlphaFoldDB" id="A0A8F9TU04"/>
<dbReference type="KEGG" id="ole:K0B96_12220"/>
<proteinExistence type="predicted"/>
<accession>A0A8F9TU04</accession>
<dbReference type="Proteomes" id="UP000825051">
    <property type="component" value="Chromosome"/>
</dbReference>
<name>A0A8F9TU04_9BACT</name>
<dbReference type="InterPro" id="IPR011990">
    <property type="entry name" value="TPR-like_helical_dom_sf"/>
</dbReference>
<dbReference type="RefSeq" id="WP_220161176.1">
    <property type="nucleotide sequence ID" value="NZ_CP080507.1"/>
</dbReference>
<evidence type="ECO:0008006" key="3">
    <source>
        <dbReference type="Google" id="ProtNLM"/>
    </source>
</evidence>
<keyword evidence="2" id="KW-1185">Reference proteome</keyword>
<dbReference type="Pfam" id="PF14559">
    <property type="entry name" value="TPR_19"/>
    <property type="match status" value="1"/>
</dbReference>
<dbReference type="Gene3D" id="1.25.40.10">
    <property type="entry name" value="Tetratricopeptide repeat domain"/>
    <property type="match status" value="1"/>
</dbReference>
<protein>
    <recommendedName>
        <fullName evidence="3">Tetratricopeptide repeat protein</fullName>
    </recommendedName>
</protein>
<reference evidence="1" key="1">
    <citation type="submission" date="2021-08" db="EMBL/GenBank/DDBJ databases">
        <title>Genome of a novel bacterium of the phylum Verrucomicrobia, Oleiharenicola sp. KSB-15.</title>
        <authorList>
            <person name="Chung J.-H."/>
            <person name="Ahn J.-H."/>
            <person name="Yoon Y."/>
            <person name="Kim D.-Y."/>
            <person name="An S.-H."/>
            <person name="Park I."/>
            <person name="Yeon J."/>
        </authorList>
    </citation>
    <scope>NUCLEOTIDE SEQUENCE</scope>
    <source>
        <strain evidence="1">KSB-15</strain>
    </source>
</reference>
<organism evidence="1 2">
    <name type="scientific">Horticoccus luteus</name>
    <dbReference type="NCBI Taxonomy" id="2862869"/>
    <lineage>
        <taxon>Bacteria</taxon>
        <taxon>Pseudomonadati</taxon>
        <taxon>Verrucomicrobiota</taxon>
        <taxon>Opitutia</taxon>
        <taxon>Opitutales</taxon>
        <taxon>Opitutaceae</taxon>
        <taxon>Horticoccus</taxon>
    </lineage>
</organism>
<evidence type="ECO:0000313" key="1">
    <source>
        <dbReference type="EMBL" id="QYM78072.1"/>
    </source>
</evidence>
<gene>
    <name evidence="1" type="ORF">K0B96_12220</name>
</gene>
<dbReference type="EMBL" id="CP080507">
    <property type="protein sequence ID" value="QYM78072.1"/>
    <property type="molecule type" value="Genomic_DNA"/>
</dbReference>